<dbReference type="EMBL" id="AP027074">
    <property type="protein sequence ID" value="BDU63513.1"/>
    <property type="molecule type" value="Genomic_DNA"/>
</dbReference>
<keyword evidence="2" id="KW-0614">Plasmid</keyword>
<evidence type="ECO:0000313" key="5">
    <source>
        <dbReference type="Proteomes" id="UP001317516"/>
    </source>
</evidence>
<dbReference type="EMBL" id="AP027072">
    <property type="protein sequence ID" value="BDU63414.1"/>
    <property type="molecule type" value="Genomic_DNA"/>
</dbReference>
<gene>
    <name evidence="1" type="ORF">BOFE_09540</name>
    <name evidence="2" type="ORF">BOFE_10130</name>
    <name evidence="3" type="ORF">BOFE_10520</name>
    <name evidence="4" type="ORF">BOFE_10530</name>
</gene>
<dbReference type="Proteomes" id="UP001317516">
    <property type="component" value="Plasmid p32"/>
</dbReference>
<evidence type="ECO:0000313" key="2">
    <source>
        <dbReference type="EMBL" id="BDU63473.1"/>
    </source>
</evidence>
<evidence type="ECO:0000313" key="1">
    <source>
        <dbReference type="EMBL" id="BDU63414.1"/>
    </source>
</evidence>
<evidence type="ECO:0008006" key="6">
    <source>
        <dbReference type="Google" id="ProtNLM"/>
    </source>
</evidence>
<dbReference type="EMBL" id="AP027072">
    <property type="protein sequence ID" value="BDU63473.1"/>
    <property type="molecule type" value="Genomic_DNA"/>
</dbReference>
<protein>
    <recommendedName>
        <fullName evidence="6">Lipoprotein</fullName>
    </recommendedName>
</protein>
<geneLocation type="plasmid" evidence="4 5">
    <name>p32</name>
</geneLocation>
<accession>A0ABM8DLJ8</accession>
<dbReference type="EMBL" id="AP027073">
    <property type="protein sequence ID" value="BDU63512.1"/>
    <property type="molecule type" value="Genomic_DNA"/>
</dbReference>
<geneLocation type="plasmid" evidence="2 5">
    <name>p59</name>
</geneLocation>
<organism evidence="2 5">
    <name type="scientific">Candidatus Borrelia fainii</name>
    <dbReference type="NCBI Taxonomy" id="2518322"/>
    <lineage>
        <taxon>Bacteria</taxon>
        <taxon>Pseudomonadati</taxon>
        <taxon>Spirochaetota</taxon>
        <taxon>Spirochaetia</taxon>
        <taxon>Spirochaetales</taxon>
        <taxon>Borreliaceae</taxon>
        <taxon>Borrelia</taxon>
    </lineage>
</organism>
<proteinExistence type="predicted"/>
<reference evidence="2 5" key="1">
    <citation type="submission" date="2022-11" db="EMBL/GenBank/DDBJ databases">
        <title>Genome sequence of clinical isolate of the human pathogenic Borrelia fainii.</title>
        <authorList>
            <person name="Itokawa K."/>
            <person name="Sato K."/>
            <person name="Qiu Y."/>
        </authorList>
    </citation>
    <scope>NUCLEOTIDE SEQUENCE [LARGE SCALE GENOMIC DNA]</scope>
    <source>
        <strain evidence="2 5">Qtaro</strain>
        <plasmid evidence="4 5">p32</plasmid>
        <plasmid evidence="3 5">p42</plasmid>
        <plasmid evidence="2 5">p59</plasmid>
    </source>
</reference>
<evidence type="ECO:0000313" key="4">
    <source>
        <dbReference type="EMBL" id="BDU63513.1"/>
    </source>
</evidence>
<dbReference type="RefSeq" id="WP_425592813.1">
    <property type="nucleotide sequence ID" value="NZ_AP027072.1"/>
</dbReference>
<evidence type="ECO:0000313" key="3">
    <source>
        <dbReference type="EMBL" id="BDU63512.1"/>
    </source>
</evidence>
<dbReference type="Proteomes" id="UP001317516">
    <property type="component" value="Plasmid p59"/>
</dbReference>
<dbReference type="Proteomes" id="UP001317516">
    <property type="component" value="Plasmid p42"/>
</dbReference>
<geneLocation type="plasmid" evidence="3 5">
    <name>p42</name>
</geneLocation>
<name>A0ABM8DLJ8_9SPIR</name>
<keyword evidence="5" id="KW-1185">Reference proteome</keyword>
<sequence length="188" mass="21891">MYSRFVFIFCVTCFISCDLFKNNSNQGHLSKDLESINLKSDWKSNLGLNKEELDTLTFFVNALKDEFTKTYTSAANFNFYLKGDVFKIEEYIKRFLLKLKDKGKVKELISYIKYGRDNSPNVEGRDESLNIDAEEHYRLESRLASVFDNYFMFLNSPSPLFGGDPEDKVLNGIKDVCYEFRASHKPSR</sequence>